<dbReference type="CDD" id="cd18584">
    <property type="entry name" value="ABC_6TM_AarD_CydD"/>
    <property type="match status" value="1"/>
</dbReference>
<dbReference type="InterPro" id="IPR014216">
    <property type="entry name" value="ABC_transptr_CydD"/>
</dbReference>
<keyword evidence="2 7" id="KW-0812">Transmembrane</keyword>
<evidence type="ECO:0000313" key="11">
    <source>
        <dbReference type="Proteomes" id="UP000252254"/>
    </source>
</evidence>
<dbReference type="PANTHER" id="PTHR24221">
    <property type="entry name" value="ATP-BINDING CASSETTE SUB-FAMILY B"/>
    <property type="match status" value="1"/>
</dbReference>
<protein>
    <submittedName>
        <fullName evidence="10">ATP-binding cassette subfamily C protein CydD</fullName>
    </submittedName>
</protein>
<keyword evidence="6 7" id="KW-0472">Membrane</keyword>
<organism evidence="10 11">
    <name type="scientific">Paraliobacillus ryukyuensis</name>
    <dbReference type="NCBI Taxonomy" id="200904"/>
    <lineage>
        <taxon>Bacteria</taxon>
        <taxon>Bacillati</taxon>
        <taxon>Bacillota</taxon>
        <taxon>Bacilli</taxon>
        <taxon>Bacillales</taxon>
        <taxon>Bacillaceae</taxon>
        <taxon>Paraliobacillus</taxon>
    </lineage>
</organism>
<dbReference type="PROSITE" id="PS50893">
    <property type="entry name" value="ABC_TRANSPORTER_2"/>
    <property type="match status" value="1"/>
</dbReference>
<dbReference type="GO" id="GO:0042883">
    <property type="term" value="P:cysteine transport"/>
    <property type="evidence" value="ECO:0007669"/>
    <property type="project" value="InterPro"/>
</dbReference>
<dbReference type="GO" id="GO:0140359">
    <property type="term" value="F:ABC-type transporter activity"/>
    <property type="evidence" value="ECO:0007669"/>
    <property type="project" value="InterPro"/>
</dbReference>
<feature type="transmembrane region" description="Helical" evidence="7">
    <location>
        <begin position="56"/>
        <end position="72"/>
    </location>
</feature>
<evidence type="ECO:0000259" key="8">
    <source>
        <dbReference type="PROSITE" id="PS50893"/>
    </source>
</evidence>
<feature type="domain" description="ABC transmembrane type-1" evidence="9">
    <location>
        <begin position="18"/>
        <end position="298"/>
    </location>
</feature>
<feature type="transmembrane region" description="Helical" evidence="7">
    <location>
        <begin position="235"/>
        <end position="263"/>
    </location>
</feature>
<dbReference type="GO" id="GO:0005524">
    <property type="term" value="F:ATP binding"/>
    <property type="evidence" value="ECO:0007669"/>
    <property type="project" value="UniProtKB-KW"/>
</dbReference>
<keyword evidence="3" id="KW-0547">Nucleotide-binding</keyword>
<dbReference type="InterPro" id="IPR003593">
    <property type="entry name" value="AAA+_ATPase"/>
</dbReference>
<evidence type="ECO:0000256" key="5">
    <source>
        <dbReference type="ARBA" id="ARBA00022989"/>
    </source>
</evidence>
<evidence type="ECO:0000256" key="3">
    <source>
        <dbReference type="ARBA" id="ARBA00022741"/>
    </source>
</evidence>
<dbReference type="EMBL" id="QNRI01000002">
    <property type="protein sequence ID" value="RBP00252.1"/>
    <property type="molecule type" value="Genomic_DNA"/>
</dbReference>
<dbReference type="InterPro" id="IPR039421">
    <property type="entry name" value="Type_1_exporter"/>
</dbReference>
<dbReference type="Gene3D" id="3.40.50.300">
    <property type="entry name" value="P-loop containing nucleotide triphosphate hydrolases"/>
    <property type="match status" value="1"/>
</dbReference>
<dbReference type="NCBIfam" id="TIGR02857">
    <property type="entry name" value="CydD"/>
    <property type="match status" value="1"/>
</dbReference>
<evidence type="ECO:0000256" key="4">
    <source>
        <dbReference type="ARBA" id="ARBA00022840"/>
    </source>
</evidence>
<dbReference type="GO" id="GO:0034040">
    <property type="term" value="F:ATPase-coupled lipid transmembrane transporter activity"/>
    <property type="evidence" value="ECO:0007669"/>
    <property type="project" value="TreeGrafter"/>
</dbReference>
<dbReference type="Gene3D" id="1.20.1560.10">
    <property type="entry name" value="ABC transporter type 1, transmembrane domain"/>
    <property type="match status" value="1"/>
</dbReference>
<dbReference type="Proteomes" id="UP000252254">
    <property type="component" value="Unassembled WGS sequence"/>
</dbReference>
<accession>A0A366ED04</accession>
<keyword evidence="11" id="KW-1185">Reference proteome</keyword>
<sequence length="573" mass="63925">MDKLLFTYKGIKPVLASLVALTAVQAVMVILQAYFLADAISSLFGGDLFQATWHKLVYFFLALVIRQGCTFVKQKIVYRFANETSTSIRTAVLHKLFQLGPRFVTEKGSGQTITNMMEGTEKFQRYLELFLPKMVNTMIIPAAVWLFIFFHDSRSAIILLVAFPILIAFMILLGFAAREKSNKQYKSYQMLSNHFVDSLRGIETLKYLGVSRAHREKIRLVSERYRKNVMATLRIAFLSSFALNFITMLSIATVAVFLGLGLIEGHGQLFPALLILILAPEYFLPIREVGSDYHATLDGKEAAQEFHDILQIDTVTQQQTTIGRWNQASTLVLEKVGLQFEEENTNGLAALDFTVKGMKKIGIIGASGAGKSTLIDLLSGFRSPTAGCFMINGKRFDHLAEAGWQDQITYIPQHPYIFAASLADNIRFYEPDATEEQVQAAAIAAGLTDVIASLPAGLATVVGEGGRSLSGGQEQRIALARAFLGNRPIILLDEPTAHLDIETEYALKQPMLELFQDKLVCFATHRLHWMEQMDEMVVLDGGKIVETGSHHQLMRKQGFYYQLTEAFLEGQHG</sequence>
<feature type="transmembrane region" description="Helical" evidence="7">
    <location>
        <begin position="126"/>
        <end position="150"/>
    </location>
</feature>
<dbReference type="Pfam" id="PF00664">
    <property type="entry name" value="ABC_membrane"/>
    <property type="match status" value="1"/>
</dbReference>
<keyword evidence="4 10" id="KW-0067">ATP-binding</keyword>
<evidence type="ECO:0000313" key="10">
    <source>
        <dbReference type="EMBL" id="RBP00252.1"/>
    </source>
</evidence>
<dbReference type="SUPFAM" id="SSF52540">
    <property type="entry name" value="P-loop containing nucleoside triphosphate hydrolases"/>
    <property type="match status" value="1"/>
</dbReference>
<dbReference type="FunFam" id="3.40.50.300:FF:001542">
    <property type="entry name" value="Thiol reductant ABC exporter subunit CydD"/>
    <property type="match status" value="1"/>
</dbReference>
<gene>
    <name evidence="10" type="ORF">DES48_10212</name>
</gene>
<dbReference type="InterPro" id="IPR027417">
    <property type="entry name" value="P-loop_NTPase"/>
</dbReference>
<dbReference type="SUPFAM" id="SSF90123">
    <property type="entry name" value="ABC transporter transmembrane region"/>
    <property type="match status" value="1"/>
</dbReference>
<comment type="caution">
    <text evidence="10">The sequence shown here is derived from an EMBL/GenBank/DDBJ whole genome shotgun (WGS) entry which is preliminary data.</text>
</comment>
<dbReference type="RefSeq" id="WP_113866865.1">
    <property type="nucleotide sequence ID" value="NZ_BAABQN010000002.1"/>
</dbReference>
<dbReference type="PROSITE" id="PS50929">
    <property type="entry name" value="ABC_TM1F"/>
    <property type="match status" value="1"/>
</dbReference>
<dbReference type="OrthoDB" id="9806127at2"/>
<comment type="subcellular location">
    <subcellularLocation>
        <location evidence="1">Cell membrane</location>
        <topology evidence="1">Multi-pass membrane protein</topology>
    </subcellularLocation>
</comment>
<dbReference type="InterPro" id="IPR036640">
    <property type="entry name" value="ABC1_TM_sf"/>
</dbReference>
<evidence type="ECO:0000256" key="2">
    <source>
        <dbReference type="ARBA" id="ARBA00022692"/>
    </source>
</evidence>
<evidence type="ECO:0000256" key="6">
    <source>
        <dbReference type="ARBA" id="ARBA00023136"/>
    </source>
</evidence>
<dbReference type="AlphaFoldDB" id="A0A366ED04"/>
<dbReference type="GO" id="GO:0005886">
    <property type="term" value="C:plasma membrane"/>
    <property type="evidence" value="ECO:0007669"/>
    <property type="project" value="UniProtKB-SubCell"/>
</dbReference>
<reference evidence="10 11" key="1">
    <citation type="submission" date="2018-06" db="EMBL/GenBank/DDBJ databases">
        <title>Genomic Encyclopedia of Type Strains, Phase IV (KMG-IV): sequencing the most valuable type-strain genomes for metagenomic binning, comparative biology and taxonomic classification.</title>
        <authorList>
            <person name="Goeker M."/>
        </authorList>
    </citation>
    <scope>NUCLEOTIDE SEQUENCE [LARGE SCALE GENOMIC DNA]</scope>
    <source>
        <strain evidence="10 11">DSM 15140</strain>
    </source>
</reference>
<dbReference type="Pfam" id="PF00005">
    <property type="entry name" value="ABC_tran"/>
    <property type="match status" value="1"/>
</dbReference>
<dbReference type="InterPro" id="IPR003439">
    <property type="entry name" value="ABC_transporter-like_ATP-bd"/>
</dbReference>
<dbReference type="InterPro" id="IPR011527">
    <property type="entry name" value="ABC1_TM_dom"/>
</dbReference>
<dbReference type="PANTHER" id="PTHR24221:SF614">
    <property type="entry name" value="GLUTATHIONE_L-CYSTEINE TRANSPORT SYSTEM ATP-BINDING_PERMEASE PROTEIN CYDC"/>
    <property type="match status" value="1"/>
</dbReference>
<feature type="domain" description="ABC transporter" evidence="8">
    <location>
        <begin position="333"/>
        <end position="566"/>
    </location>
</feature>
<name>A0A366ED04_9BACI</name>
<evidence type="ECO:0000256" key="7">
    <source>
        <dbReference type="SAM" id="Phobius"/>
    </source>
</evidence>
<feature type="transmembrane region" description="Helical" evidence="7">
    <location>
        <begin position="14"/>
        <end position="36"/>
    </location>
</feature>
<dbReference type="GO" id="GO:0016887">
    <property type="term" value="F:ATP hydrolysis activity"/>
    <property type="evidence" value="ECO:0007669"/>
    <property type="project" value="InterPro"/>
</dbReference>
<evidence type="ECO:0000256" key="1">
    <source>
        <dbReference type="ARBA" id="ARBA00004651"/>
    </source>
</evidence>
<dbReference type="STRING" id="200904.GCA_900168775_00291"/>
<feature type="transmembrane region" description="Helical" evidence="7">
    <location>
        <begin position="156"/>
        <end position="177"/>
    </location>
</feature>
<keyword evidence="5 7" id="KW-1133">Transmembrane helix</keyword>
<evidence type="ECO:0000259" key="9">
    <source>
        <dbReference type="PROSITE" id="PS50929"/>
    </source>
</evidence>
<dbReference type="SMART" id="SM00382">
    <property type="entry name" value="AAA"/>
    <property type="match status" value="1"/>
</dbReference>
<proteinExistence type="predicted"/>